<gene>
    <name evidence="2" type="ORF">RDJLphi1_gp70</name>
</gene>
<dbReference type="InterPro" id="IPR006528">
    <property type="entry name" value="Phage_head_morphogenesis_dom"/>
</dbReference>
<evidence type="ECO:0000313" key="3">
    <source>
        <dbReference type="Proteomes" id="UP000008742"/>
    </source>
</evidence>
<dbReference type="RefSeq" id="YP_004421838.1">
    <property type="nucleotide sequence ID" value="NC_015466.1"/>
</dbReference>
<accession>F4YXT1</accession>
<dbReference type="Proteomes" id="UP000008742">
    <property type="component" value="Segment"/>
</dbReference>
<reference evidence="2 3" key="2">
    <citation type="journal article" date="2011" name="Virol. J.">
        <title>Complete genome sequence of a marine roseophage provides evidence into the evolution of gene transfer agents in alphaproteobacteria.</title>
        <authorList>
            <person name="Huang S."/>
            <person name="Zhang Y."/>
            <person name="Chen F."/>
            <person name="Jiao N."/>
        </authorList>
    </citation>
    <scope>NUCLEOTIDE SEQUENCE [LARGE SCALE GENOMIC DNA]</scope>
</reference>
<evidence type="ECO:0000259" key="1">
    <source>
        <dbReference type="Pfam" id="PF04233"/>
    </source>
</evidence>
<dbReference type="GeneID" id="10511807"/>
<proteinExistence type="predicted"/>
<name>F4YXT1_9CAUD</name>
<dbReference type="Pfam" id="PF04233">
    <property type="entry name" value="Phage_Mu_F"/>
    <property type="match status" value="1"/>
</dbReference>
<dbReference type="EMBL" id="HM151342">
    <property type="protein sequence ID" value="ADK73471.1"/>
    <property type="molecule type" value="Genomic_DNA"/>
</dbReference>
<sequence length="324" mass="36735">MALPAVDPADRLWKLIDKADARFRKALINAVLAARDEFTLAELTRLLEDGNVQEALERVAATGAIRLADEYAAVYTLSGRNTAEALEDMLEVLVSFDQVNERAVFHMQQERLRYIREFTADQRNATRAALTDGIERGLNPRDQARNFRDSIGLTHRQQQAVINYRRLLEAGDAEALNRRLHDNRFLPKGSKARERFLSGEKPLTRKQIDTMVSRYNERYIKYRSEVIGRTEALRAVHSGNEEMYRQAVDAGQVTIDQLERTWVTARDGRVRDTHSALGGTKRGLDESWETHNGSIRYPGDPDAPSAETIQCRCSLATRIVGPLD</sequence>
<organism evidence="2 3">
    <name type="scientific">Roseobacter phage RDJL Phi 1</name>
    <dbReference type="NCBI Taxonomy" id="562742"/>
    <lineage>
        <taxon>Viruses</taxon>
        <taxon>Duplodnaviria</taxon>
        <taxon>Heunggongvirae</taxon>
        <taxon>Uroviricota</taxon>
        <taxon>Caudoviricetes</taxon>
        <taxon>Xiamenvirus</taxon>
        <taxon>Xiamenvirus RDJL1</taxon>
    </lineage>
</organism>
<feature type="domain" description="Phage head morphogenesis" evidence="1">
    <location>
        <begin position="213"/>
        <end position="315"/>
    </location>
</feature>
<dbReference type="KEGG" id="vg:10511807"/>
<dbReference type="OrthoDB" id="484at10239"/>
<reference evidence="2 3" key="1">
    <citation type="journal article" date="2009" name="Appl. Environ. Microbiol.">
        <title>Roseophage RDJL Phi1, infecting the aerobic anoxygenic phototrophic bacterium Roseobacter denitrificans OCh114.</title>
        <authorList>
            <person name="Zhang Y."/>
            <person name="Jiao N."/>
        </authorList>
    </citation>
    <scope>NUCLEOTIDE SEQUENCE [LARGE SCALE GENOMIC DNA]</scope>
</reference>
<protein>
    <submittedName>
        <fullName evidence="2">Head morphogenesis protein</fullName>
    </submittedName>
</protein>
<keyword evidence="3" id="KW-1185">Reference proteome</keyword>
<evidence type="ECO:0000313" key="2">
    <source>
        <dbReference type="EMBL" id="ADK73471.1"/>
    </source>
</evidence>